<reference evidence="2 3" key="1">
    <citation type="submission" date="2020-01" db="EMBL/GenBank/DDBJ databases">
        <title>Insect and environment-associated Actinomycetes.</title>
        <authorList>
            <person name="Currrie C."/>
            <person name="Chevrette M."/>
            <person name="Carlson C."/>
            <person name="Stubbendieck R."/>
            <person name="Wendt-Pienkowski E."/>
        </authorList>
    </citation>
    <scope>NUCLEOTIDE SEQUENCE [LARGE SCALE GENOMIC DNA]</scope>
    <source>
        <strain evidence="2 3">SID10258</strain>
    </source>
</reference>
<comment type="caution">
    <text evidence="2">The sequence shown here is derived from an EMBL/GenBank/DDBJ whole genome shotgun (WGS) entry which is preliminary data.</text>
</comment>
<protein>
    <submittedName>
        <fullName evidence="2">Uncharacterized protein</fullName>
    </submittedName>
</protein>
<keyword evidence="1" id="KW-1133">Transmembrane helix</keyword>
<organism evidence="2 3">
    <name type="scientific">Actinomadura bangladeshensis</name>
    <dbReference type="NCBI Taxonomy" id="453573"/>
    <lineage>
        <taxon>Bacteria</taxon>
        <taxon>Bacillati</taxon>
        <taxon>Actinomycetota</taxon>
        <taxon>Actinomycetes</taxon>
        <taxon>Streptosporangiales</taxon>
        <taxon>Thermomonosporaceae</taxon>
        <taxon>Actinomadura</taxon>
    </lineage>
</organism>
<accession>A0A6L9QQ52</accession>
<evidence type="ECO:0000256" key="1">
    <source>
        <dbReference type="SAM" id="Phobius"/>
    </source>
</evidence>
<sequence length="338" mass="34832">MPKMQDSATLPAADARWSTVGRFAGYGAALSMALYLVVKVVWISAALLGHRPDDFGTAGWVALNSVTVVMAVTGVALGLALARPWGRRLPAAPVVFFSWAGSGFLVPMLPYALLSGVIGAFGGGSGAGGSGAGDSGSADSGSVPQWESLFLTVGFIGMAAGLAVAVPVYLRDRWPGAFVGRAGDAHGRPSASLAVAGAAAAALGLLWSYWALGGTAGLDPAHRDHWDLNGRLLNGSSALWALLGAWSVRTLTRGRPARLPRWIPMTLGFAASGSLFAWSGWKLPMVITRPGGFVTAEYMSVAVVEHLAGILVGLTLMAAVLRSVPKGEDARRGRPSDA</sequence>
<feature type="transmembrane region" description="Helical" evidence="1">
    <location>
        <begin position="23"/>
        <end position="48"/>
    </location>
</feature>
<keyword evidence="1" id="KW-0472">Membrane</keyword>
<dbReference type="AlphaFoldDB" id="A0A6L9QQ52"/>
<gene>
    <name evidence="2" type="ORF">G3I70_34650</name>
</gene>
<feature type="transmembrane region" description="Helical" evidence="1">
    <location>
        <begin position="191"/>
        <end position="212"/>
    </location>
</feature>
<proteinExistence type="predicted"/>
<name>A0A6L9QQ52_9ACTN</name>
<feature type="transmembrane region" description="Helical" evidence="1">
    <location>
        <begin position="232"/>
        <end position="251"/>
    </location>
</feature>
<dbReference type="EMBL" id="JAAGLI010000940">
    <property type="protein sequence ID" value="NEA27599.1"/>
    <property type="molecule type" value="Genomic_DNA"/>
</dbReference>
<feature type="transmembrane region" description="Helical" evidence="1">
    <location>
        <begin position="149"/>
        <end position="170"/>
    </location>
</feature>
<feature type="transmembrane region" description="Helical" evidence="1">
    <location>
        <begin position="60"/>
        <end position="82"/>
    </location>
</feature>
<feature type="transmembrane region" description="Helical" evidence="1">
    <location>
        <begin position="94"/>
        <end position="114"/>
    </location>
</feature>
<dbReference type="Proteomes" id="UP000475532">
    <property type="component" value="Unassembled WGS sequence"/>
</dbReference>
<evidence type="ECO:0000313" key="3">
    <source>
        <dbReference type="Proteomes" id="UP000475532"/>
    </source>
</evidence>
<feature type="transmembrane region" description="Helical" evidence="1">
    <location>
        <begin position="301"/>
        <end position="324"/>
    </location>
</feature>
<evidence type="ECO:0000313" key="2">
    <source>
        <dbReference type="EMBL" id="NEA27599.1"/>
    </source>
</evidence>
<keyword evidence="1" id="KW-0812">Transmembrane</keyword>
<feature type="transmembrane region" description="Helical" evidence="1">
    <location>
        <begin position="263"/>
        <end position="281"/>
    </location>
</feature>